<dbReference type="OrthoDB" id="1097811at2"/>
<evidence type="ECO:0000313" key="2">
    <source>
        <dbReference type="EMBL" id="SCY27529.1"/>
    </source>
</evidence>
<accession>A0A1G5EKL9</accession>
<gene>
    <name evidence="2" type="ORF">SAMN02927903_01091</name>
</gene>
<keyword evidence="3" id="KW-1185">Reference proteome</keyword>
<protein>
    <submittedName>
        <fullName evidence="2">Helix-turn-helix domain-containing protein</fullName>
    </submittedName>
</protein>
<evidence type="ECO:0000259" key="1">
    <source>
        <dbReference type="Pfam" id="PF12728"/>
    </source>
</evidence>
<dbReference type="EMBL" id="FMVF01000004">
    <property type="protein sequence ID" value="SCY27529.1"/>
    <property type="molecule type" value="Genomic_DNA"/>
</dbReference>
<name>A0A1G5EKL9_9FLAO</name>
<dbReference type="Pfam" id="PF12728">
    <property type="entry name" value="HTH_17"/>
    <property type="match status" value="1"/>
</dbReference>
<dbReference type="InterPro" id="IPR009061">
    <property type="entry name" value="DNA-bd_dom_put_sf"/>
</dbReference>
<feature type="domain" description="Helix-turn-helix" evidence="1">
    <location>
        <begin position="43"/>
        <end position="85"/>
    </location>
</feature>
<dbReference type="RefSeq" id="WP_091141276.1">
    <property type="nucleotide sequence ID" value="NZ_FMVF01000004.1"/>
</dbReference>
<dbReference type="Proteomes" id="UP000199354">
    <property type="component" value="Unassembled WGS sequence"/>
</dbReference>
<proteinExistence type="predicted"/>
<dbReference type="STRING" id="490189.SAMN02927903_01091"/>
<reference evidence="2 3" key="1">
    <citation type="submission" date="2016-10" db="EMBL/GenBank/DDBJ databases">
        <authorList>
            <person name="de Groot N.N."/>
        </authorList>
    </citation>
    <scope>NUCLEOTIDE SEQUENCE [LARGE SCALE GENOMIC DNA]</scope>
    <source>
        <strain evidence="2 3">CGMCC 1.7031</strain>
    </source>
</reference>
<sequence length="98" mass="10918">MSTYHYLPLDLSEVKAEINAAVKEAFAELEKKQSAKPVDDEIYTLAQAAKKLNVCIKTLNNWRNAGLIKSGKVGSRVYIKHSDIELCIVALNSKKSRP</sequence>
<dbReference type="InterPro" id="IPR041657">
    <property type="entry name" value="HTH_17"/>
</dbReference>
<dbReference type="SUPFAM" id="SSF46955">
    <property type="entry name" value="Putative DNA-binding domain"/>
    <property type="match status" value="1"/>
</dbReference>
<dbReference type="AlphaFoldDB" id="A0A1G5EKL9"/>
<evidence type="ECO:0000313" key="3">
    <source>
        <dbReference type="Proteomes" id="UP000199354"/>
    </source>
</evidence>
<organism evidence="2 3">
    <name type="scientific">Flavobacterium caeni</name>
    <dbReference type="NCBI Taxonomy" id="490189"/>
    <lineage>
        <taxon>Bacteria</taxon>
        <taxon>Pseudomonadati</taxon>
        <taxon>Bacteroidota</taxon>
        <taxon>Flavobacteriia</taxon>
        <taxon>Flavobacteriales</taxon>
        <taxon>Flavobacteriaceae</taxon>
        <taxon>Flavobacterium</taxon>
    </lineage>
</organism>